<comment type="caution">
    <text evidence="2">The sequence shown here is derived from an EMBL/GenBank/DDBJ whole genome shotgun (WGS) entry which is preliminary data.</text>
</comment>
<accession>A0A2R7YW97</accession>
<evidence type="ECO:0000313" key="3">
    <source>
        <dbReference type="Proteomes" id="UP000244867"/>
    </source>
</evidence>
<dbReference type="AlphaFoldDB" id="A0A2R7YW97"/>
<dbReference type="EMBL" id="PYXZ01000005">
    <property type="protein sequence ID" value="PUA80687.1"/>
    <property type="molecule type" value="Genomic_DNA"/>
</dbReference>
<dbReference type="Pfam" id="PF14530">
    <property type="entry name" value="DUF4439"/>
    <property type="match status" value="1"/>
</dbReference>
<dbReference type="InterPro" id="IPR009078">
    <property type="entry name" value="Ferritin-like_SF"/>
</dbReference>
<proteinExistence type="predicted"/>
<dbReference type="RefSeq" id="WP_108344881.1">
    <property type="nucleotide sequence ID" value="NZ_PYXZ01000005.1"/>
</dbReference>
<keyword evidence="3" id="KW-1185">Reference proteome</keyword>
<dbReference type="Gene3D" id="1.20.1260.10">
    <property type="match status" value="1"/>
</dbReference>
<name>A0A2R7YW97_9ACTN</name>
<dbReference type="OrthoDB" id="5195580at2"/>
<dbReference type="CDD" id="cd00657">
    <property type="entry name" value="Ferritin_like"/>
    <property type="match status" value="1"/>
</dbReference>
<dbReference type="InterPro" id="IPR012347">
    <property type="entry name" value="Ferritin-like"/>
</dbReference>
<evidence type="ECO:0000313" key="2">
    <source>
        <dbReference type="EMBL" id="PUA80687.1"/>
    </source>
</evidence>
<dbReference type="InterPro" id="IPR029447">
    <property type="entry name" value="DUF4439"/>
</dbReference>
<feature type="domain" description="DUF4439" evidence="1">
    <location>
        <begin position="6"/>
        <end position="140"/>
    </location>
</feature>
<dbReference type="SUPFAM" id="SSF47240">
    <property type="entry name" value="Ferritin-like"/>
    <property type="match status" value="1"/>
</dbReference>
<sequence>MSALDALQTALAAEHAAIYVYGDVGAHTSQSAEPELFATVSLLYRAHRGRRDQLELMVADRGGVPVAAAPTYELPRRLGTPSAVRRHAMGVEQACAEVYAATVASTTGTDRAWAVSALGEAAVARILLGGESEDFPGAPELGD</sequence>
<gene>
    <name evidence="2" type="ORF">C7S10_13120</name>
</gene>
<protein>
    <submittedName>
        <fullName evidence="2">DUF4439 domain-containing protein</fullName>
    </submittedName>
</protein>
<organism evidence="2 3">
    <name type="scientific">Nocardioides currus</name>
    <dbReference type="NCBI Taxonomy" id="2133958"/>
    <lineage>
        <taxon>Bacteria</taxon>
        <taxon>Bacillati</taxon>
        <taxon>Actinomycetota</taxon>
        <taxon>Actinomycetes</taxon>
        <taxon>Propionibacteriales</taxon>
        <taxon>Nocardioidaceae</taxon>
        <taxon>Nocardioides</taxon>
    </lineage>
</organism>
<dbReference type="Proteomes" id="UP000244867">
    <property type="component" value="Unassembled WGS sequence"/>
</dbReference>
<reference evidence="2 3" key="1">
    <citation type="submission" date="2018-03" db="EMBL/GenBank/DDBJ databases">
        <authorList>
            <person name="Keele B.F."/>
        </authorList>
    </citation>
    <scope>NUCLEOTIDE SEQUENCE [LARGE SCALE GENOMIC DNA]</scope>
    <source>
        <strain evidence="2 3">IB-3</strain>
    </source>
</reference>
<evidence type="ECO:0000259" key="1">
    <source>
        <dbReference type="Pfam" id="PF14530"/>
    </source>
</evidence>